<organism evidence="7 8">
    <name type="scientific">Scyliorhinus torazame</name>
    <name type="common">Cloudy catshark</name>
    <name type="synonym">Catulus torazame</name>
    <dbReference type="NCBI Taxonomy" id="75743"/>
    <lineage>
        <taxon>Eukaryota</taxon>
        <taxon>Metazoa</taxon>
        <taxon>Chordata</taxon>
        <taxon>Craniata</taxon>
        <taxon>Vertebrata</taxon>
        <taxon>Chondrichthyes</taxon>
        <taxon>Elasmobranchii</taxon>
        <taxon>Galeomorphii</taxon>
        <taxon>Galeoidea</taxon>
        <taxon>Carcharhiniformes</taxon>
        <taxon>Scyliorhinidae</taxon>
        <taxon>Scyliorhinus</taxon>
    </lineage>
</organism>
<comment type="subcellular location">
    <subcellularLocation>
        <location evidence="1">Membrane</location>
        <topology evidence="1">Multi-pass membrane protein</topology>
    </subcellularLocation>
</comment>
<gene>
    <name evidence="7" type="ORF">scyTo_0014289</name>
</gene>
<evidence type="ECO:0000256" key="4">
    <source>
        <dbReference type="ARBA" id="ARBA00022989"/>
    </source>
</evidence>
<keyword evidence="4 6" id="KW-1133">Transmembrane helix</keyword>
<dbReference type="AlphaFoldDB" id="A0A401NJW2"/>
<dbReference type="STRING" id="75743.A0A401NJW2"/>
<evidence type="ECO:0000313" key="8">
    <source>
        <dbReference type="Proteomes" id="UP000288216"/>
    </source>
</evidence>
<dbReference type="InterPro" id="IPR008661">
    <property type="entry name" value="L6_membrane"/>
</dbReference>
<keyword evidence="8" id="KW-1185">Reference proteome</keyword>
<evidence type="ECO:0000256" key="6">
    <source>
        <dbReference type="SAM" id="Phobius"/>
    </source>
</evidence>
<comment type="similarity">
    <text evidence="2">Belongs to the L6 tetraspanin family.</text>
</comment>
<evidence type="ECO:0000256" key="5">
    <source>
        <dbReference type="ARBA" id="ARBA00023136"/>
    </source>
</evidence>
<sequence length="186" mass="20179">MPCFTLFNGSCLLALTILAIVLNMIPLIVNCQDGRLFQSSISCYEWWLPGVFGGGILVIPTVSMSLAARKGQKCNTRTGLLLSALFGLVSVLGALYCALVSLHSLIKGPLVCNTESHSLENCSFSIEDIKSLSKVNIDLKWFMEANCGINQTGSHIVPFVPTDPTVLTREESRVPTRLSLCVKDIS</sequence>
<reference evidence="7 8" key="1">
    <citation type="journal article" date="2018" name="Nat. Ecol. Evol.">
        <title>Shark genomes provide insights into elasmobranch evolution and the origin of vertebrates.</title>
        <authorList>
            <person name="Hara Y"/>
            <person name="Yamaguchi K"/>
            <person name="Onimaru K"/>
            <person name="Kadota M"/>
            <person name="Koyanagi M"/>
            <person name="Keeley SD"/>
            <person name="Tatsumi K"/>
            <person name="Tanaka K"/>
            <person name="Motone F"/>
            <person name="Kageyama Y"/>
            <person name="Nozu R"/>
            <person name="Adachi N"/>
            <person name="Nishimura O"/>
            <person name="Nakagawa R"/>
            <person name="Tanegashima C"/>
            <person name="Kiyatake I"/>
            <person name="Matsumoto R"/>
            <person name="Murakumo K"/>
            <person name="Nishida K"/>
            <person name="Terakita A"/>
            <person name="Kuratani S"/>
            <person name="Sato K"/>
            <person name="Hyodo S Kuraku.S."/>
        </authorList>
    </citation>
    <scope>NUCLEOTIDE SEQUENCE [LARGE SCALE GENOMIC DNA]</scope>
</reference>
<evidence type="ECO:0000256" key="2">
    <source>
        <dbReference type="ARBA" id="ARBA00006193"/>
    </source>
</evidence>
<proteinExistence type="inferred from homology"/>
<keyword evidence="3 6" id="KW-0812">Transmembrane</keyword>
<comment type="caution">
    <text evidence="7">The sequence shown here is derived from an EMBL/GenBank/DDBJ whole genome shotgun (WGS) entry which is preliminary data.</text>
</comment>
<keyword evidence="5 6" id="KW-0472">Membrane</keyword>
<accession>A0A401NJW2</accession>
<feature type="transmembrane region" description="Helical" evidence="6">
    <location>
        <begin position="80"/>
        <end position="106"/>
    </location>
</feature>
<evidence type="ECO:0000313" key="7">
    <source>
        <dbReference type="EMBL" id="GCB61155.1"/>
    </source>
</evidence>
<protein>
    <recommendedName>
        <fullName evidence="9">Transmembrane 4 L6 family member 20</fullName>
    </recommendedName>
</protein>
<dbReference type="GO" id="GO:0016020">
    <property type="term" value="C:membrane"/>
    <property type="evidence" value="ECO:0007669"/>
    <property type="project" value="UniProtKB-SubCell"/>
</dbReference>
<name>A0A401NJW2_SCYTO</name>
<evidence type="ECO:0000256" key="1">
    <source>
        <dbReference type="ARBA" id="ARBA00004141"/>
    </source>
</evidence>
<dbReference type="EMBL" id="BFAA01007612">
    <property type="protein sequence ID" value="GCB61155.1"/>
    <property type="molecule type" value="Genomic_DNA"/>
</dbReference>
<evidence type="ECO:0000256" key="3">
    <source>
        <dbReference type="ARBA" id="ARBA00022692"/>
    </source>
</evidence>
<dbReference type="PANTHER" id="PTHR14198">
    <property type="entry name" value="TRANSMEMBRANE 4 L6 FAMILY MEMBER 1-RELATED"/>
    <property type="match status" value="1"/>
</dbReference>
<dbReference type="Proteomes" id="UP000288216">
    <property type="component" value="Unassembled WGS sequence"/>
</dbReference>
<dbReference type="Pfam" id="PF05805">
    <property type="entry name" value="L6_membrane"/>
    <property type="match status" value="1"/>
</dbReference>
<dbReference type="OMA" id="LEGPLMC"/>
<evidence type="ECO:0008006" key="9">
    <source>
        <dbReference type="Google" id="ProtNLM"/>
    </source>
</evidence>
<dbReference type="PANTHER" id="PTHR14198:SF17">
    <property type="entry name" value="TRANSMEMBRANE 4 L6 FAMILY MEMBER 20"/>
    <property type="match status" value="1"/>
</dbReference>
<dbReference type="OrthoDB" id="9937421at2759"/>
<feature type="transmembrane region" description="Helical" evidence="6">
    <location>
        <begin position="47"/>
        <end position="68"/>
    </location>
</feature>